<dbReference type="AlphaFoldDB" id="A0A9K3PIR5"/>
<dbReference type="Proteomes" id="UP000693970">
    <property type="component" value="Unassembled WGS sequence"/>
</dbReference>
<sequence length="145" mass="16698">MKVYPPQEEPQSSSLLQHRPQWLAVMKRSAGHLFVAIGIFGLFSFEWWDERYASDNPWAMSTVGGIVDPSASPLLLVNANELWSEEEDRIHEDLPDLNVWVQKDEKEIATNRTVDHNSSDIEKKVEPIEFMVDGNDRSLMTLSWK</sequence>
<reference evidence="1" key="1">
    <citation type="journal article" date="2021" name="Sci. Rep.">
        <title>Diploid genomic architecture of Nitzschia inconspicua, an elite biomass production diatom.</title>
        <authorList>
            <person name="Oliver A."/>
            <person name="Podell S."/>
            <person name="Pinowska A."/>
            <person name="Traller J.C."/>
            <person name="Smith S.R."/>
            <person name="McClure R."/>
            <person name="Beliaev A."/>
            <person name="Bohutskyi P."/>
            <person name="Hill E.A."/>
            <person name="Rabines A."/>
            <person name="Zheng H."/>
            <person name="Allen L.Z."/>
            <person name="Kuo A."/>
            <person name="Grigoriev I.V."/>
            <person name="Allen A.E."/>
            <person name="Hazlebeck D."/>
            <person name="Allen E.E."/>
        </authorList>
    </citation>
    <scope>NUCLEOTIDE SEQUENCE</scope>
    <source>
        <strain evidence="1">Hildebrandi</strain>
    </source>
</reference>
<reference evidence="1" key="2">
    <citation type="submission" date="2021-04" db="EMBL/GenBank/DDBJ databases">
        <authorList>
            <person name="Podell S."/>
        </authorList>
    </citation>
    <scope>NUCLEOTIDE SEQUENCE</scope>
    <source>
        <strain evidence="1">Hildebrandi</strain>
    </source>
</reference>
<gene>
    <name evidence="1" type="ORF">IV203_011540</name>
</gene>
<accession>A0A9K3PIR5</accession>
<evidence type="ECO:0000313" key="2">
    <source>
        <dbReference type="Proteomes" id="UP000693970"/>
    </source>
</evidence>
<comment type="caution">
    <text evidence="1">The sequence shown here is derived from an EMBL/GenBank/DDBJ whole genome shotgun (WGS) entry which is preliminary data.</text>
</comment>
<dbReference type="EMBL" id="JAGRRH010000019">
    <property type="protein sequence ID" value="KAG7348943.1"/>
    <property type="molecule type" value="Genomic_DNA"/>
</dbReference>
<protein>
    <submittedName>
        <fullName evidence="1">Uncharacterized protein</fullName>
    </submittedName>
</protein>
<name>A0A9K3PIR5_9STRA</name>
<evidence type="ECO:0000313" key="1">
    <source>
        <dbReference type="EMBL" id="KAG7348943.1"/>
    </source>
</evidence>
<keyword evidence="2" id="KW-1185">Reference proteome</keyword>
<organism evidence="1 2">
    <name type="scientific">Nitzschia inconspicua</name>
    <dbReference type="NCBI Taxonomy" id="303405"/>
    <lineage>
        <taxon>Eukaryota</taxon>
        <taxon>Sar</taxon>
        <taxon>Stramenopiles</taxon>
        <taxon>Ochrophyta</taxon>
        <taxon>Bacillariophyta</taxon>
        <taxon>Bacillariophyceae</taxon>
        <taxon>Bacillariophycidae</taxon>
        <taxon>Bacillariales</taxon>
        <taxon>Bacillariaceae</taxon>
        <taxon>Nitzschia</taxon>
    </lineage>
</organism>
<proteinExistence type="predicted"/>